<proteinExistence type="predicted"/>
<reference evidence="2 3" key="1">
    <citation type="submission" date="2015-06" db="EMBL/GenBank/DDBJ databases">
        <authorList>
            <person name="Kim K.M."/>
        </authorList>
    </citation>
    <scope>NUCLEOTIDE SEQUENCE [LARGE SCALE GENOMIC DNA]</scope>
    <source>
        <strain evidence="2 3">KCTC 22370</strain>
    </source>
</reference>
<feature type="transmembrane region" description="Helical" evidence="1">
    <location>
        <begin position="76"/>
        <end position="98"/>
    </location>
</feature>
<dbReference type="Proteomes" id="UP000037643">
    <property type="component" value="Chromosome"/>
</dbReference>
<dbReference type="Pfam" id="PF05656">
    <property type="entry name" value="DUF805"/>
    <property type="match status" value="1"/>
</dbReference>
<evidence type="ECO:0000256" key="1">
    <source>
        <dbReference type="SAM" id="Phobius"/>
    </source>
</evidence>
<evidence type="ECO:0000313" key="2">
    <source>
        <dbReference type="EMBL" id="AKM07845.1"/>
    </source>
</evidence>
<gene>
    <name evidence="2" type="ORF">AM2010_1781</name>
</gene>
<feature type="transmembrane region" description="Helical" evidence="1">
    <location>
        <begin position="110"/>
        <end position="136"/>
    </location>
</feature>
<dbReference type="PANTHER" id="PTHR34980">
    <property type="entry name" value="INNER MEMBRANE PROTEIN-RELATED-RELATED"/>
    <property type="match status" value="1"/>
</dbReference>
<protein>
    <submittedName>
        <fullName evidence="2">Membrane protein</fullName>
    </submittedName>
</protein>
<evidence type="ECO:0000313" key="3">
    <source>
        <dbReference type="Proteomes" id="UP000037643"/>
    </source>
</evidence>
<organism evidence="2 3">
    <name type="scientific">Pelagerythrobacter marensis</name>
    <dbReference type="NCBI Taxonomy" id="543877"/>
    <lineage>
        <taxon>Bacteria</taxon>
        <taxon>Pseudomonadati</taxon>
        <taxon>Pseudomonadota</taxon>
        <taxon>Alphaproteobacteria</taxon>
        <taxon>Sphingomonadales</taxon>
        <taxon>Erythrobacteraceae</taxon>
        <taxon>Pelagerythrobacter</taxon>
    </lineage>
</organism>
<dbReference type="PATRIC" id="fig|543877.4.peg.1805"/>
<dbReference type="STRING" id="543877.AM2010_1781"/>
<name>A0A0G3X8G7_9SPHN</name>
<dbReference type="KEGG" id="amx:AM2010_1781"/>
<accession>A0A0G3X8G7</accession>
<dbReference type="InterPro" id="IPR008523">
    <property type="entry name" value="DUF805"/>
</dbReference>
<sequence length="162" mass="17837">MKAAFADGELSMHWMILPLKRYFDFSGRSRRMEFWMFTLLNVIVVAAIMALVFGFGSPERSSFDSPAGSTVVYSGLLSGIGLLLPLWWLATVIPNVAVNVRRLHDRDMSGWWFLGLVVVGIIPFIGLIASIAYLVLMLLPGTPGPNRFGEDPKGTLASDVFA</sequence>
<dbReference type="RefSeq" id="WP_236699495.1">
    <property type="nucleotide sequence ID" value="NZ_CP011805.1"/>
</dbReference>
<keyword evidence="3" id="KW-1185">Reference proteome</keyword>
<feature type="transmembrane region" description="Helical" evidence="1">
    <location>
        <begin position="34"/>
        <end position="56"/>
    </location>
</feature>
<dbReference type="AlphaFoldDB" id="A0A0G3X8G7"/>
<dbReference type="PANTHER" id="PTHR34980:SF2">
    <property type="entry name" value="INNER MEMBRANE PROTEIN YHAH-RELATED"/>
    <property type="match status" value="1"/>
</dbReference>
<keyword evidence="1" id="KW-0812">Transmembrane</keyword>
<dbReference type="GO" id="GO:0005886">
    <property type="term" value="C:plasma membrane"/>
    <property type="evidence" value="ECO:0007669"/>
    <property type="project" value="TreeGrafter"/>
</dbReference>
<dbReference type="EMBL" id="CP011805">
    <property type="protein sequence ID" value="AKM07845.1"/>
    <property type="molecule type" value="Genomic_DNA"/>
</dbReference>
<keyword evidence="1" id="KW-1133">Transmembrane helix</keyword>
<keyword evidence="1" id="KW-0472">Membrane</keyword>